<evidence type="ECO:0000256" key="3">
    <source>
        <dbReference type="ARBA" id="ARBA00022512"/>
    </source>
</evidence>
<dbReference type="InterPro" id="IPR013210">
    <property type="entry name" value="LRR_N_plant-typ"/>
</dbReference>
<evidence type="ECO:0000256" key="14">
    <source>
        <dbReference type="SAM" id="SignalP"/>
    </source>
</evidence>
<keyword evidence="11" id="KW-0675">Receptor</keyword>
<proteinExistence type="inferred from homology"/>
<dbReference type="AlphaFoldDB" id="A0A498HRM0"/>
<comment type="similarity">
    <text evidence="12">Belongs to the polygalacturonase-inhibiting protein family.</text>
</comment>
<comment type="caution">
    <text evidence="16">The sequence shown here is derived from an EMBL/GenBank/DDBJ whole genome shotgun (WGS) entry which is preliminary data.</text>
</comment>
<dbReference type="GO" id="GO:0005524">
    <property type="term" value="F:ATP binding"/>
    <property type="evidence" value="ECO:0007669"/>
    <property type="project" value="InterPro"/>
</dbReference>
<dbReference type="Gene3D" id="3.80.10.10">
    <property type="entry name" value="Ribonuclease Inhibitor"/>
    <property type="match status" value="1"/>
</dbReference>
<evidence type="ECO:0000256" key="4">
    <source>
        <dbReference type="ARBA" id="ARBA00022553"/>
    </source>
</evidence>
<keyword evidence="3" id="KW-0964">Secreted</keyword>
<dbReference type="PANTHER" id="PTHR48007">
    <property type="entry name" value="LEUCINE-RICH REPEAT RECEPTOR-LIKE PROTEIN KINASE PXC1"/>
    <property type="match status" value="1"/>
</dbReference>
<accession>A0A498HRM0</accession>
<evidence type="ECO:0000256" key="11">
    <source>
        <dbReference type="ARBA" id="ARBA00023170"/>
    </source>
</evidence>
<dbReference type="FunFam" id="1.10.510.10:FF:000480">
    <property type="entry name" value="Pollen receptor-like kinase 1"/>
    <property type="match status" value="1"/>
</dbReference>
<dbReference type="Gene3D" id="1.10.510.10">
    <property type="entry name" value="Transferase(Phosphotransferase) domain 1"/>
    <property type="match status" value="1"/>
</dbReference>
<dbReference type="Proteomes" id="UP000290289">
    <property type="component" value="Chromosome 15"/>
</dbReference>
<organism evidence="16 17">
    <name type="scientific">Malus domestica</name>
    <name type="common">Apple</name>
    <name type="synonym">Pyrus malus</name>
    <dbReference type="NCBI Taxonomy" id="3750"/>
    <lineage>
        <taxon>Eukaryota</taxon>
        <taxon>Viridiplantae</taxon>
        <taxon>Streptophyta</taxon>
        <taxon>Embryophyta</taxon>
        <taxon>Tracheophyta</taxon>
        <taxon>Spermatophyta</taxon>
        <taxon>Magnoliopsida</taxon>
        <taxon>eudicotyledons</taxon>
        <taxon>Gunneridae</taxon>
        <taxon>Pentapetalae</taxon>
        <taxon>rosids</taxon>
        <taxon>fabids</taxon>
        <taxon>Rosales</taxon>
        <taxon>Rosaceae</taxon>
        <taxon>Amygdaloideae</taxon>
        <taxon>Maleae</taxon>
        <taxon>Malus</taxon>
    </lineage>
</organism>
<evidence type="ECO:0000256" key="6">
    <source>
        <dbReference type="ARBA" id="ARBA00022692"/>
    </source>
</evidence>
<evidence type="ECO:0000256" key="9">
    <source>
        <dbReference type="ARBA" id="ARBA00022989"/>
    </source>
</evidence>
<dbReference type="SMR" id="A0A498HRM0"/>
<gene>
    <name evidence="16" type="ORF">DVH24_012276</name>
</gene>
<evidence type="ECO:0000256" key="12">
    <source>
        <dbReference type="ARBA" id="ARBA00038043"/>
    </source>
</evidence>
<keyword evidence="5" id="KW-0433">Leucine-rich repeat</keyword>
<keyword evidence="6 13" id="KW-0812">Transmembrane</keyword>
<evidence type="ECO:0000259" key="15">
    <source>
        <dbReference type="PROSITE" id="PS50011"/>
    </source>
</evidence>
<dbReference type="InterPro" id="IPR001245">
    <property type="entry name" value="Ser-Thr/Tyr_kinase_cat_dom"/>
</dbReference>
<dbReference type="FunFam" id="3.80.10.10:FF:000400">
    <property type="entry name" value="Nuclear pore complex protein NUP107"/>
    <property type="match status" value="1"/>
</dbReference>
<dbReference type="SUPFAM" id="SSF52058">
    <property type="entry name" value="L domain-like"/>
    <property type="match status" value="1"/>
</dbReference>
<keyword evidence="4" id="KW-0597">Phosphoprotein</keyword>
<dbReference type="PANTHER" id="PTHR48007:SF67">
    <property type="entry name" value="POLLEN RECEPTOR-LIKE KINASE 1"/>
    <property type="match status" value="1"/>
</dbReference>
<keyword evidence="9 13" id="KW-1133">Transmembrane helix</keyword>
<sequence length="646" mass="72050">MMAHIHKAYDHHHWLFMLIFLVLSYVASSSDPTEAATLLKFKSSLLNATALDNWTNATPPCNGTDNWAGLYCDHDDNVFGLNLSKMGLRGIIDIDALLNLSGLKTVSVMNNSFDGPIPSVNKLSSLVSFYLSYNNFSGEIPEDFFVGMNSLKKIYLDGNEFTGKIPKSLAALTKIVELDIRGNQFSGKLPKFSQNPKAWKTMNVSYNRLEGRIPASLRNSDPSAFLGNLDLCGKPLAACKSSKKKLLLIIAVTVISVAVILFIAACLERRRSAQSKQVTRVQDKLGAHHDTGAMEVQLAAEEENNNFHNNAERGGGGGGGELYFVQQDRNFELEELLRAPAEVLGSGSFGSSYKAGILSGSVVVKKFRQMNQVRKDEFYDHMRRLGRLSHPNLLPLIAFYYRKEEKLLVHAFVANGSLASHLHVKREPGQPGLDWATRLMIIKGVARGLAYLYREFPGLTVPHGHLKSSNVLLDNNFNPLLAEYALIPLINRDHAQKFMVAFKSPEFYHTERTLKKTDVWSLGILILEMLTGKFPANYLQPGKRANADLAAWVNSVVREEWTGEVFDKDMKGTKNGEGEMLKLLKIGMCCCESNVEGRWDWREVVDKIEQLKERDTDEDYSSYASDGDAYSSRVISEDDLSFSVTA</sequence>
<dbReference type="InterPro" id="IPR000719">
    <property type="entry name" value="Prot_kinase_dom"/>
</dbReference>
<keyword evidence="17" id="KW-1185">Reference proteome</keyword>
<dbReference type="Pfam" id="PF08263">
    <property type="entry name" value="LRRNT_2"/>
    <property type="match status" value="1"/>
</dbReference>
<dbReference type="EMBL" id="RDQH01000341">
    <property type="protein sequence ID" value="RXH72592.1"/>
    <property type="molecule type" value="Genomic_DNA"/>
</dbReference>
<evidence type="ECO:0000313" key="17">
    <source>
        <dbReference type="Proteomes" id="UP000290289"/>
    </source>
</evidence>
<dbReference type="Gene3D" id="3.30.200.20">
    <property type="entry name" value="Phosphorylase Kinase, domain 1"/>
    <property type="match status" value="1"/>
</dbReference>
<dbReference type="Pfam" id="PF07714">
    <property type="entry name" value="PK_Tyr_Ser-Thr"/>
    <property type="match status" value="1"/>
</dbReference>
<evidence type="ECO:0000256" key="5">
    <source>
        <dbReference type="ARBA" id="ARBA00022614"/>
    </source>
</evidence>
<dbReference type="SUPFAM" id="SSF56112">
    <property type="entry name" value="Protein kinase-like (PK-like)"/>
    <property type="match status" value="1"/>
</dbReference>
<dbReference type="InterPro" id="IPR001611">
    <property type="entry name" value="Leu-rich_rpt"/>
</dbReference>
<feature type="transmembrane region" description="Helical" evidence="13">
    <location>
        <begin position="246"/>
        <end position="267"/>
    </location>
</feature>
<keyword evidence="3" id="KW-0134">Cell wall</keyword>
<feature type="chain" id="PRO_5019842193" description="Protein kinase domain-containing protein" evidence="14">
    <location>
        <begin position="30"/>
        <end position="646"/>
    </location>
</feature>
<evidence type="ECO:0000256" key="1">
    <source>
        <dbReference type="ARBA" id="ARBA00004167"/>
    </source>
</evidence>
<keyword evidence="8" id="KW-0677">Repeat</keyword>
<evidence type="ECO:0000256" key="2">
    <source>
        <dbReference type="ARBA" id="ARBA00004191"/>
    </source>
</evidence>
<keyword evidence="7 14" id="KW-0732">Signal</keyword>
<reference evidence="16 17" key="1">
    <citation type="submission" date="2018-10" db="EMBL/GenBank/DDBJ databases">
        <title>A high-quality apple genome assembly.</title>
        <authorList>
            <person name="Hu J."/>
        </authorList>
    </citation>
    <scope>NUCLEOTIDE SEQUENCE [LARGE SCALE GENOMIC DNA]</scope>
    <source>
        <strain evidence="17">cv. HFTH1</strain>
        <tissue evidence="16">Young leaf</tissue>
    </source>
</reference>
<feature type="signal peptide" evidence="14">
    <location>
        <begin position="1"/>
        <end position="29"/>
    </location>
</feature>
<dbReference type="Pfam" id="PF13855">
    <property type="entry name" value="LRR_8"/>
    <property type="match status" value="1"/>
</dbReference>
<comment type="subcellular location">
    <subcellularLocation>
        <location evidence="1">Membrane</location>
        <topology evidence="1">Single-pass membrane protein</topology>
    </subcellularLocation>
    <subcellularLocation>
        <location evidence="2">Secreted</location>
        <location evidence="2">Cell wall</location>
    </subcellularLocation>
</comment>
<feature type="domain" description="Protein kinase" evidence="15">
    <location>
        <begin position="338"/>
        <end position="611"/>
    </location>
</feature>
<evidence type="ECO:0000313" key="16">
    <source>
        <dbReference type="EMBL" id="RXH72592.1"/>
    </source>
</evidence>
<dbReference type="InterPro" id="IPR011009">
    <property type="entry name" value="Kinase-like_dom_sf"/>
</dbReference>
<dbReference type="GO" id="GO:0004672">
    <property type="term" value="F:protein kinase activity"/>
    <property type="evidence" value="ECO:0007669"/>
    <property type="project" value="InterPro"/>
</dbReference>
<evidence type="ECO:0000256" key="13">
    <source>
        <dbReference type="SAM" id="Phobius"/>
    </source>
</evidence>
<dbReference type="GO" id="GO:0016020">
    <property type="term" value="C:membrane"/>
    <property type="evidence" value="ECO:0007669"/>
    <property type="project" value="UniProtKB-SubCell"/>
</dbReference>
<dbReference type="InterPro" id="IPR032675">
    <property type="entry name" value="LRR_dom_sf"/>
</dbReference>
<dbReference type="InterPro" id="IPR046959">
    <property type="entry name" value="PRK1-6/SRF4-like"/>
</dbReference>
<name>A0A498HRM0_MALDO</name>
<dbReference type="OrthoDB" id="418615at2759"/>
<dbReference type="PROSITE" id="PS50011">
    <property type="entry name" value="PROTEIN_KINASE_DOM"/>
    <property type="match status" value="1"/>
</dbReference>
<dbReference type="Gramene" id="mRNA:MD15G0090200">
    <property type="protein sequence ID" value="mRNA:MD15G0090200"/>
    <property type="gene ID" value="MD15G0090200"/>
</dbReference>
<protein>
    <recommendedName>
        <fullName evidence="15">Protein kinase domain-containing protein</fullName>
    </recommendedName>
</protein>
<evidence type="ECO:0000256" key="10">
    <source>
        <dbReference type="ARBA" id="ARBA00023136"/>
    </source>
</evidence>
<evidence type="ECO:0000256" key="7">
    <source>
        <dbReference type="ARBA" id="ARBA00022729"/>
    </source>
</evidence>
<keyword evidence="10 13" id="KW-0472">Membrane</keyword>
<evidence type="ECO:0000256" key="8">
    <source>
        <dbReference type="ARBA" id="ARBA00022737"/>
    </source>
</evidence>